<feature type="region of interest" description="Disordered" evidence="3">
    <location>
        <begin position="211"/>
        <end position="243"/>
    </location>
</feature>
<dbReference type="InterPro" id="IPR051012">
    <property type="entry name" value="CellSynth/LPSAsmb/PSIAsmb"/>
</dbReference>
<protein>
    <submittedName>
        <fullName evidence="4">Uncharacterized protein</fullName>
    </submittedName>
</protein>
<dbReference type="KEGG" id="lrs:PX52LOC_00643"/>
<accession>A0A5C1A601</accession>
<name>A0A5C1A601_9BACT</name>
<dbReference type="PANTHER" id="PTHR45586:SF1">
    <property type="entry name" value="LIPOPOLYSACCHARIDE ASSEMBLY PROTEIN B"/>
    <property type="match status" value="1"/>
</dbReference>
<evidence type="ECO:0000256" key="2">
    <source>
        <dbReference type="ARBA" id="ARBA00022803"/>
    </source>
</evidence>
<keyword evidence="2" id="KW-0802">TPR repeat</keyword>
<dbReference type="AlphaFoldDB" id="A0A5C1A601"/>
<dbReference type="PANTHER" id="PTHR45586">
    <property type="entry name" value="TPR REPEAT-CONTAINING PROTEIN PA4667"/>
    <property type="match status" value="1"/>
</dbReference>
<dbReference type="RefSeq" id="WP_149108725.1">
    <property type="nucleotide sequence ID" value="NZ_CP042425.1"/>
</dbReference>
<dbReference type="Gene3D" id="1.25.40.10">
    <property type="entry name" value="Tetratricopeptide repeat domain"/>
    <property type="match status" value="2"/>
</dbReference>
<dbReference type="InterPro" id="IPR011990">
    <property type="entry name" value="TPR-like_helical_dom_sf"/>
</dbReference>
<reference evidence="5" key="1">
    <citation type="submission" date="2019-08" db="EMBL/GenBank/DDBJ databases">
        <title>Limnoglobus roseus gen. nov., sp. nov., a novel freshwater planctomycete with a giant genome from the family Gemmataceae.</title>
        <authorList>
            <person name="Kulichevskaya I.S."/>
            <person name="Naumoff D.G."/>
            <person name="Miroshnikov K."/>
            <person name="Ivanova A."/>
            <person name="Philippov D.A."/>
            <person name="Hakobyan A."/>
            <person name="Rijpstra I.C."/>
            <person name="Sinninghe Damste J.S."/>
            <person name="Liesack W."/>
            <person name="Dedysh S.N."/>
        </authorList>
    </citation>
    <scope>NUCLEOTIDE SEQUENCE [LARGE SCALE GENOMIC DNA]</scope>
    <source>
        <strain evidence="5">PX52</strain>
    </source>
</reference>
<dbReference type="OrthoDB" id="247528at2"/>
<evidence type="ECO:0000256" key="1">
    <source>
        <dbReference type="ARBA" id="ARBA00022737"/>
    </source>
</evidence>
<evidence type="ECO:0000313" key="4">
    <source>
        <dbReference type="EMBL" id="QEL13785.1"/>
    </source>
</evidence>
<evidence type="ECO:0000256" key="3">
    <source>
        <dbReference type="SAM" id="MobiDB-lite"/>
    </source>
</evidence>
<feature type="compositionally biased region" description="Basic and acidic residues" evidence="3">
    <location>
        <begin position="221"/>
        <end position="230"/>
    </location>
</feature>
<proteinExistence type="predicted"/>
<dbReference type="SUPFAM" id="SSF48452">
    <property type="entry name" value="TPR-like"/>
    <property type="match status" value="2"/>
</dbReference>
<keyword evidence="5" id="KW-1185">Reference proteome</keyword>
<dbReference type="EMBL" id="CP042425">
    <property type="protein sequence ID" value="QEL13785.1"/>
    <property type="molecule type" value="Genomic_DNA"/>
</dbReference>
<keyword evidence="1" id="KW-0677">Repeat</keyword>
<organism evidence="4 5">
    <name type="scientific">Limnoglobus roseus</name>
    <dbReference type="NCBI Taxonomy" id="2598579"/>
    <lineage>
        <taxon>Bacteria</taxon>
        <taxon>Pseudomonadati</taxon>
        <taxon>Planctomycetota</taxon>
        <taxon>Planctomycetia</taxon>
        <taxon>Gemmatales</taxon>
        <taxon>Gemmataceae</taxon>
        <taxon>Limnoglobus</taxon>
    </lineage>
</organism>
<gene>
    <name evidence="4" type="ORF">PX52LOC_00643</name>
</gene>
<dbReference type="Proteomes" id="UP000324974">
    <property type="component" value="Chromosome"/>
</dbReference>
<evidence type="ECO:0000313" key="5">
    <source>
        <dbReference type="Proteomes" id="UP000324974"/>
    </source>
</evidence>
<sequence>MTTEVAVTQPPARHVLPRSVRLVAVVVCLGGSFAASVCLMPTSKKPSEHAQEEAHPEAPEALDRSIDRLIRNEQFEEALAACQSADTPPAEPWLRYRVAVCLEHLEQWTEAAEQYESITQKAPADLWANATLGVARCRLAHGDLAEADAAIQEVERLGGSVRSPASHERTRLRACVEYSRLGTPRTADPFDPMALAWPTAVDRRSGEPIWLPTPPAPTAPHDSHKDHHATEPISVPAPAPAVPAEASRTRVRESLEKVLEHDEHPAVRLTLANFDAQDRAWDKAMPVYRQLIEDDPESAEAKLASYNLGLGLLKDGQTAAAREAFLGTLDRDPHGPWGELARYWVGRTYLDGGDPTTALRSLGEASAAKSRKVRAAADRARVACHLLRKDDTATEQESHELRPESSPNAMALTELFENLARYRTTPSELRAEQVAESLHHAHDLRDLGPGGVFLAGRLYEEIGETSQMAKLYDDAAPDYRGPWAVQMTLAAAEHWDSKDRRAEARSRYRAVAAVDSGAYGRRAEQKLAALALRDGNGRECLTRCLRLWKQRPDEPEQLLQLMGRGYELTGQYAAAAACYAGREPKLD</sequence>